<organism evidence="2 3">
    <name type="scientific">Trichonephila inaurata madagascariensis</name>
    <dbReference type="NCBI Taxonomy" id="2747483"/>
    <lineage>
        <taxon>Eukaryota</taxon>
        <taxon>Metazoa</taxon>
        <taxon>Ecdysozoa</taxon>
        <taxon>Arthropoda</taxon>
        <taxon>Chelicerata</taxon>
        <taxon>Arachnida</taxon>
        <taxon>Araneae</taxon>
        <taxon>Araneomorphae</taxon>
        <taxon>Entelegynae</taxon>
        <taxon>Araneoidea</taxon>
        <taxon>Nephilidae</taxon>
        <taxon>Trichonephila</taxon>
        <taxon>Trichonephila inaurata</taxon>
    </lineage>
</organism>
<gene>
    <name evidence="2" type="primary">Bap18</name>
    <name evidence="2" type="ORF">TNIN_41711</name>
</gene>
<dbReference type="EMBL" id="BMAV01024916">
    <property type="protein sequence ID" value="GFS37121.1"/>
    <property type="molecule type" value="Genomic_DNA"/>
</dbReference>
<proteinExistence type="predicted"/>
<dbReference type="GO" id="GO:0071339">
    <property type="term" value="C:MLL1 complex"/>
    <property type="evidence" value="ECO:0007669"/>
    <property type="project" value="TreeGrafter"/>
</dbReference>
<dbReference type="AlphaFoldDB" id="A0A8X6MAN4"/>
<evidence type="ECO:0000313" key="3">
    <source>
        <dbReference type="Proteomes" id="UP000886998"/>
    </source>
</evidence>
<dbReference type="PANTHER" id="PTHR21397">
    <property type="entry name" value="CHROMATIN COMPLEXES SUBUNIT BAP18-RELATED"/>
    <property type="match status" value="1"/>
</dbReference>
<dbReference type="OrthoDB" id="10021571at2759"/>
<accession>A0A8X6MAN4</accession>
<dbReference type="GO" id="GO:0016589">
    <property type="term" value="C:NURF complex"/>
    <property type="evidence" value="ECO:0007669"/>
    <property type="project" value="TreeGrafter"/>
</dbReference>
<dbReference type="Proteomes" id="UP000886998">
    <property type="component" value="Unassembled WGS sequence"/>
</dbReference>
<evidence type="ECO:0000256" key="1">
    <source>
        <dbReference type="SAM" id="MobiDB-lite"/>
    </source>
</evidence>
<reference evidence="2" key="1">
    <citation type="submission" date="2020-08" db="EMBL/GenBank/DDBJ databases">
        <title>Multicomponent nature underlies the extraordinary mechanical properties of spider dragline silk.</title>
        <authorList>
            <person name="Kono N."/>
            <person name="Nakamura H."/>
            <person name="Mori M."/>
            <person name="Yoshida Y."/>
            <person name="Ohtoshi R."/>
            <person name="Malay A.D."/>
            <person name="Moran D.A.P."/>
            <person name="Tomita M."/>
            <person name="Numata K."/>
            <person name="Arakawa K."/>
        </authorList>
    </citation>
    <scope>NUCLEOTIDE SEQUENCE</scope>
</reference>
<keyword evidence="3" id="KW-1185">Reference proteome</keyword>
<protein>
    <submittedName>
        <fullName evidence="2">Chromatin complexes subunit BAP18</fullName>
    </submittedName>
</protein>
<name>A0A8X6MAN4_9ARAC</name>
<feature type="region of interest" description="Disordered" evidence="1">
    <location>
        <begin position="67"/>
        <end position="111"/>
    </location>
</feature>
<evidence type="ECO:0000313" key="2">
    <source>
        <dbReference type="EMBL" id="GFS37121.1"/>
    </source>
</evidence>
<sequence>MTCIVEKVGEIFLAAGAAFSKMSELIMSLHSVGEASPSSGKWSAQEIQMLQSAVRDFNNELKRIQDSLNLADNNNNNNDTDQEKSPEKENEELVNDAETKTSPPEIVNNISENKIRDLNATIQQATPKDHLTLNMLNAVEAEVDDENQLEYDNVDDS</sequence>
<dbReference type="PANTHER" id="PTHR21397:SF2">
    <property type="entry name" value="CHROMATIN COMPLEXES SUBUNIT BAP18"/>
    <property type="match status" value="1"/>
</dbReference>
<comment type="caution">
    <text evidence="2">The sequence shown here is derived from an EMBL/GenBank/DDBJ whole genome shotgun (WGS) entry which is preliminary data.</text>
</comment>